<dbReference type="Proteomes" id="UP000028504">
    <property type="component" value="Chromosome"/>
</dbReference>
<gene>
    <name evidence="1" type="ORF">CATYP_01385</name>
</gene>
<name>A0ABM5QLA3_9CORY</name>
<protein>
    <recommendedName>
        <fullName evidence="3">TadE-like protein</fullName>
    </recommendedName>
</protein>
<reference evidence="1 2" key="1">
    <citation type="submission" date="2014-07" db="EMBL/GenBank/DDBJ databases">
        <title>Complete genome sequence of Corynebacterium atypicum DSM 44849: identifiction of the mycolic acid biosynthesis genes.</title>
        <authorList>
            <person name="Tippelt A."/>
            <person name="Mollmann S."/>
            <person name="Albersmeier A."/>
            <person name="Jaenicke S."/>
            <person name="Ruckert C."/>
            <person name="Tauch A."/>
        </authorList>
    </citation>
    <scope>NUCLEOTIDE SEQUENCE [LARGE SCALE GENOMIC DNA]</scope>
    <source>
        <strain evidence="1 2">R2070</strain>
    </source>
</reference>
<evidence type="ECO:0008006" key="3">
    <source>
        <dbReference type="Google" id="ProtNLM"/>
    </source>
</evidence>
<sequence>MEAAVSIACLVVVFSLIVGGLVTLARYLAAIDAAGAAARSHAIGLDYLPVAGVDVSVVEQDGLMAATAKVQTFVGPLEARAVFPVEYR</sequence>
<organism evidence="1 2">
    <name type="scientific">Corynebacterium atypicum</name>
    <dbReference type="NCBI Taxonomy" id="191610"/>
    <lineage>
        <taxon>Bacteria</taxon>
        <taxon>Bacillati</taxon>
        <taxon>Actinomycetota</taxon>
        <taxon>Actinomycetes</taxon>
        <taxon>Mycobacteriales</taxon>
        <taxon>Corynebacteriaceae</taxon>
        <taxon>Corynebacterium</taxon>
    </lineage>
</organism>
<evidence type="ECO:0000313" key="1">
    <source>
        <dbReference type="EMBL" id="AIG63553.1"/>
    </source>
</evidence>
<accession>A0ABM5QLA3</accession>
<dbReference type="EMBL" id="CP008944">
    <property type="protein sequence ID" value="AIG63553.1"/>
    <property type="molecule type" value="Genomic_DNA"/>
</dbReference>
<keyword evidence="2" id="KW-1185">Reference proteome</keyword>
<evidence type="ECO:0000313" key="2">
    <source>
        <dbReference type="Proteomes" id="UP000028504"/>
    </source>
</evidence>
<proteinExistence type="predicted"/>